<dbReference type="KEGG" id="mlr:MELLADRAFT_64900"/>
<dbReference type="EMBL" id="GL883118">
    <property type="protein sequence ID" value="EGG04459.1"/>
    <property type="molecule type" value="Genomic_DNA"/>
</dbReference>
<dbReference type="VEuPathDB" id="FungiDB:MELLADRAFT_64900"/>
<sequence>MALSRSQKAQRYRQRGNSRPTKRPKYRNEPWRNQSSDESDSDLSSLTSSSDCESQSESELDETNNSEDKAESKVEVISQSQSKDSIPHPPQKVVKTSRQIAAIDQKWEILKDAIEEAAAYYDDYKTLNSKAIQQFDELSELRDFNYTRREMELARKGTASMDASIATIKI</sequence>
<evidence type="ECO:0000256" key="1">
    <source>
        <dbReference type="SAM" id="MobiDB-lite"/>
    </source>
</evidence>
<dbReference type="InParanoid" id="F4RT76"/>
<dbReference type="GeneID" id="18930334"/>
<gene>
    <name evidence="2" type="ORF">MELLADRAFT_64900</name>
</gene>
<feature type="compositionally biased region" description="Basic residues" evidence="1">
    <location>
        <begin position="8"/>
        <end position="25"/>
    </location>
</feature>
<proteinExistence type="predicted"/>
<name>F4RT76_MELLP</name>
<dbReference type="HOGENOM" id="CLU_1570982_0_0_1"/>
<protein>
    <submittedName>
        <fullName evidence="2">Uncharacterized protein</fullName>
    </submittedName>
</protein>
<feature type="compositionally biased region" description="Low complexity" evidence="1">
    <location>
        <begin position="42"/>
        <end position="53"/>
    </location>
</feature>
<reference evidence="3" key="1">
    <citation type="journal article" date="2011" name="Proc. Natl. Acad. Sci. U.S.A.">
        <title>Obligate biotrophy features unraveled by the genomic analysis of rust fungi.</title>
        <authorList>
            <person name="Duplessis S."/>
            <person name="Cuomo C.A."/>
            <person name="Lin Y.-C."/>
            <person name="Aerts A."/>
            <person name="Tisserant E."/>
            <person name="Veneault-Fourrey C."/>
            <person name="Joly D.L."/>
            <person name="Hacquard S."/>
            <person name="Amselem J."/>
            <person name="Cantarel B.L."/>
            <person name="Chiu R."/>
            <person name="Coutinho P.M."/>
            <person name="Feau N."/>
            <person name="Field M."/>
            <person name="Frey P."/>
            <person name="Gelhaye E."/>
            <person name="Goldberg J."/>
            <person name="Grabherr M.G."/>
            <person name="Kodira C.D."/>
            <person name="Kohler A."/>
            <person name="Kuees U."/>
            <person name="Lindquist E.A."/>
            <person name="Lucas S.M."/>
            <person name="Mago R."/>
            <person name="Mauceli E."/>
            <person name="Morin E."/>
            <person name="Murat C."/>
            <person name="Pangilinan J.L."/>
            <person name="Park R."/>
            <person name="Pearson M."/>
            <person name="Quesneville H."/>
            <person name="Rouhier N."/>
            <person name="Sakthikumar S."/>
            <person name="Salamov A.A."/>
            <person name="Schmutz J."/>
            <person name="Selles B."/>
            <person name="Shapiro H."/>
            <person name="Tanguay P."/>
            <person name="Tuskan G.A."/>
            <person name="Henrissat B."/>
            <person name="Van de Peer Y."/>
            <person name="Rouze P."/>
            <person name="Ellis J.G."/>
            <person name="Dodds P.N."/>
            <person name="Schein J.E."/>
            <person name="Zhong S."/>
            <person name="Hamelin R.C."/>
            <person name="Grigoriev I.V."/>
            <person name="Szabo L.J."/>
            <person name="Martin F."/>
        </authorList>
    </citation>
    <scope>NUCLEOTIDE SEQUENCE [LARGE SCALE GENOMIC DNA]</scope>
    <source>
        <strain evidence="3">98AG31 / pathotype 3-4-7</strain>
    </source>
</reference>
<evidence type="ECO:0000313" key="2">
    <source>
        <dbReference type="EMBL" id="EGG04459.1"/>
    </source>
</evidence>
<organism evidence="3">
    <name type="scientific">Melampsora larici-populina (strain 98AG31 / pathotype 3-4-7)</name>
    <name type="common">Poplar leaf rust fungus</name>
    <dbReference type="NCBI Taxonomy" id="747676"/>
    <lineage>
        <taxon>Eukaryota</taxon>
        <taxon>Fungi</taxon>
        <taxon>Dikarya</taxon>
        <taxon>Basidiomycota</taxon>
        <taxon>Pucciniomycotina</taxon>
        <taxon>Pucciniomycetes</taxon>
        <taxon>Pucciniales</taxon>
        <taxon>Melampsoraceae</taxon>
        <taxon>Melampsora</taxon>
    </lineage>
</organism>
<dbReference type="RefSeq" id="XP_007412250.1">
    <property type="nucleotide sequence ID" value="XM_007412188.1"/>
</dbReference>
<feature type="region of interest" description="Disordered" evidence="1">
    <location>
        <begin position="1"/>
        <end position="93"/>
    </location>
</feature>
<dbReference type="AlphaFoldDB" id="F4RT76"/>
<dbReference type="Proteomes" id="UP000001072">
    <property type="component" value="Unassembled WGS sequence"/>
</dbReference>
<feature type="compositionally biased region" description="Acidic residues" evidence="1">
    <location>
        <begin position="54"/>
        <end position="65"/>
    </location>
</feature>
<accession>F4RT76</accession>
<keyword evidence="3" id="KW-1185">Reference proteome</keyword>
<evidence type="ECO:0000313" key="3">
    <source>
        <dbReference type="Proteomes" id="UP000001072"/>
    </source>
</evidence>